<dbReference type="Pfam" id="PF04639">
    <property type="entry name" value="Baculo_E56"/>
    <property type="match status" value="1"/>
</dbReference>
<evidence type="ECO:0000256" key="6">
    <source>
        <dbReference type="ARBA" id="ARBA00022921"/>
    </source>
</evidence>
<organismHost>
    <name type="scientific">Lepidoptera</name>
    <name type="common">moths &amp; butterflies</name>
    <dbReference type="NCBI Taxonomy" id="7088"/>
</organismHost>
<keyword evidence="3 10" id="KW-0812">Transmembrane</keyword>
<keyword evidence="12" id="KW-1185">Reference proteome</keyword>
<name>Q9J8C7_NPVSE</name>
<reference evidence="11 12" key="1">
    <citation type="journal article" date="1992" name="J. Gen. Virol.">
        <title>Nucleotide sequence and transcriptional analysis of the polyhedrin gene of Spodoptera exigua nuclear polyhedrosis virus.</title>
        <authorList>
            <person name="van Strien E.A."/>
            <person name="Zuidema D."/>
            <person name="Goldbach R.W."/>
            <person name="Vlak J.M."/>
        </authorList>
    </citation>
    <scope>NUCLEOTIDE SEQUENCE [LARGE SCALE GENOMIC DNA]</scope>
</reference>
<protein>
    <submittedName>
        <fullName evidence="11">ORF6 odv-e56</fullName>
    </submittedName>
</protein>
<dbReference type="OrthoDB" id="8860at10239"/>
<keyword evidence="7 10" id="KW-1133">Transmembrane helix</keyword>
<dbReference type="KEGG" id="vg:2715826"/>
<reference evidence="11 12" key="6">
    <citation type="journal article" date="1999" name="J. Gen. Virol.">
        <title>Sequence and organization of the Spodoptera exigua multicapsid nucleopolyhedrovirus genome.</title>
        <authorList>
            <person name="IJkel W.F."/>
            <person name="van Strien E.A."/>
            <person name="Heldens J.G."/>
            <person name="Broer R."/>
            <person name="Zuidema D."/>
            <person name="Goldbach R.W."/>
            <person name="Vlak J.M."/>
        </authorList>
    </citation>
    <scope>NUCLEOTIDE SEQUENCE [LARGE SCALE GENOMIC DNA]</scope>
</reference>
<dbReference type="GO" id="GO:0055036">
    <property type="term" value="C:virion membrane"/>
    <property type="evidence" value="ECO:0007669"/>
    <property type="project" value="UniProtKB-SubCell"/>
</dbReference>
<feature type="transmembrane region" description="Helical" evidence="10">
    <location>
        <begin position="319"/>
        <end position="340"/>
    </location>
</feature>
<reference evidence="11 12" key="7">
    <citation type="journal article" date="1999" name="Virus Res.">
        <title>Identification, sequence analysis and phylogeny of the lef-2 gene of Helicoverpa armigera single-nucleocapsid baculovirus.</title>
        <authorList>
            <person name="Chen X."/>
            <person name="IJkel W.F."/>
            <person name="Dominy C."/>
            <person name="de Andrade Zanotto P.M."/>
            <person name="Hashimoto Y."/>
            <person name="Faktor O."/>
            <person name="Hayakawa T."/>
            <person name="Wang C."/>
            <person name="Prekumar A."/>
            <person name="Mathavan S."/>
            <person name="Krell P.J."/>
            <person name="Hu Z."/>
            <person name="Vlak J.M."/>
        </authorList>
    </citation>
    <scope>NUCLEOTIDE SEQUENCE [LARGE SCALE GENOMIC DNA]</scope>
</reference>
<evidence type="ECO:0000256" key="1">
    <source>
        <dbReference type="ARBA" id="ARBA00004182"/>
    </source>
</evidence>
<reference evidence="11 12" key="3">
    <citation type="journal article" date="1997" name="J. Gen. Virol.">
        <title>Baculoviruses contain a gene for the large subunit of ribonucleotide reductase.</title>
        <authorList>
            <person name="van Strien E.A."/>
            <person name="Faktor O."/>
            <person name="Hu Z.H."/>
            <person name="Zuidema D."/>
            <person name="Goldbach R.W."/>
            <person name="Vlak J.M."/>
        </authorList>
    </citation>
    <scope>NUCLEOTIDE SEQUENCE [LARGE SCALE GENOMIC DNA]</scope>
</reference>
<reference evidence="11 12" key="4">
    <citation type="journal article" date="1997" name="J. Gen. Virol.">
        <title>Characterization of a putative Spodoptera exigua multicapsid nucleopolyhedrovirus helicase gene.</title>
        <authorList>
            <person name="Heldens J.G."/>
            <person name="Liu Y."/>
            <person name="Zuidema D."/>
            <person name="Goldbach R.W."/>
            <person name="Vlak J.M."/>
        </authorList>
    </citation>
    <scope>NUCLEOTIDE SEQUENCE [LARGE SCALE GENOMIC DNA]</scope>
</reference>
<accession>Q9J8C7</accession>
<evidence type="ECO:0000256" key="8">
    <source>
        <dbReference type="ARBA" id="ARBA00023136"/>
    </source>
</evidence>
<evidence type="ECO:0000313" key="12">
    <source>
        <dbReference type="Proteomes" id="UP000203151"/>
    </source>
</evidence>
<keyword evidence="4" id="KW-0946">Virion</keyword>
<keyword evidence="6" id="KW-0426">Late protein</keyword>
<reference evidence="11 12" key="5">
    <citation type="journal article" date="1998" name="J. Gen. Virol.">
        <title>Specificity of multiple homologous genomic regions in Spodoptera exigua nucleopolyhedrovirus DNA replication.</title>
        <authorList>
            <person name="Broer R."/>
            <person name="Heldens J.G."/>
            <person name="van Strien E.A."/>
            <person name="Zuidema D."/>
            <person name="Vlak J.M."/>
        </authorList>
    </citation>
    <scope>NUCLEOTIDE SEQUENCE [LARGE SCALE GENOMIC DNA]</scope>
</reference>
<dbReference type="InterPro" id="IPR006733">
    <property type="entry name" value="Baculo_ODV-E56"/>
</dbReference>
<dbReference type="Proteomes" id="UP000203151">
    <property type="component" value="Segment"/>
</dbReference>
<evidence type="ECO:0000256" key="10">
    <source>
        <dbReference type="SAM" id="Phobius"/>
    </source>
</evidence>
<dbReference type="GeneID" id="2715826"/>
<evidence type="ECO:0000256" key="7">
    <source>
        <dbReference type="ARBA" id="ARBA00022989"/>
    </source>
</evidence>
<reference evidence="11 12" key="2">
    <citation type="journal article" date="1993" name="J. Gen. Virol.">
        <title>Nucleotide sequence and transcriptional analysis of the p10 gene of Spodoptera exigua nuclear polyhedrosis virus.</title>
        <authorList>
            <person name="Zuidema D."/>
            <person name="van Oers M.M."/>
            <person name="van Strien E.A."/>
            <person name="Caballero P.C."/>
            <person name="Klok E.J."/>
            <person name="Goldbach R.W."/>
            <person name="Vlak J.M."/>
        </authorList>
    </citation>
    <scope>NUCLEOTIDE SEQUENCE [LARGE SCALE GENOMIC DNA]</scope>
</reference>
<keyword evidence="5" id="KW-0261">Viral envelope protein</keyword>
<dbReference type="EMBL" id="AF169823">
    <property type="protein sequence ID" value="AAF33537.1"/>
    <property type="molecule type" value="Genomic_DNA"/>
</dbReference>
<evidence type="ECO:0000256" key="9">
    <source>
        <dbReference type="ARBA" id="ARBA00023180"/>
    </source>
</evidence>
<organism evidence="11 12">
    <name type="scientific">Spodoptera exigua nuclear polyhedrosis virus (strain US)</name>
    <name type="common">SeMNPV</name>
    <dbReference type="NCBI Taxonomy" id="31506"/>
    <lineage>
        <taxon>Viruses</taxon>
        <taxon>Viruses incertae sedis</taxon>
        <taxon>Naldaviricetes</taxon>
        <taxon>Lefavirales</taxon>
        <taxon>Baculoviridae</taxon>
        <taxon>Alphabaculovirus</taxon>
        <taxon>Spodoptera exigua multiple nucleopolyhedrovirus</taxon>
    </lineage>
</organism>
<comment type="subcellular location">
    <subcellularLocation>
        <location evidence="1">Virion membrane</location>
    </subcellularLocation>
</comment>
<evidence type="ECO:0000256" key="3">
    <source>
        <dbReference type="ARBA" id="ARBA00022692"/>
    </source>
</evidence>
<dbReference type="GO" id="GO:0019031">
    <property type="term" value="C:viral envelope"/>
    <property type="evidence" value="ECO:0007669"/>
    <property type="project" value="UniProtKB-KW"/>
</dbReference>
<evidence type="ECO:0000256" key="4">
    <source>
        <dbReference type="ARBA" id="ARBA00022844"/>
    </source>
</evidence>
<keyword evidence="8 10" id="KW-0472">Membrane</keyword>
<evidence type="ECO:0000313" key="11">
    <source>
        <dbReference type="EMBL" id="AAF33537.1"/>
    </source>
</evidence>
<evidence type="ECO:0000256" key="5">
    <source>
        <dbReference type="ARBA" id="ARBA00022879"/>
    </source>
</evidence>
<dbReference type="RefSeq" id="NP_037766.1">
    <property type="nucleotide sequence ID" value="NC_002169.1"/>
</dbReference>
<proteinExistence type="inferred from homology"/>
<keyword evidence="9" id="KW-0325">Glycoprotein</keyword>
<sequence>MFRPLRSVNRTFPTNNIASFTNQNLNVINNSPQGFRNVLSNPRTVDIGNGQVRPGYALPNNQMISTAEMNSIMRNNDSAGMRRVFGNNLSNNDYNGLSQLRRADNIPDANMHSRQLRRDAVKNNNPSTRTRTEAGIENSLNRNPNLNNRLQGLKNAGVAALLGTGAYLVFQYASLVQDIREALRRTGGSYHTTGINGGDELRTCLLMNRTCVKPDLVDSNVTVCQNDPLIADQSELSRICDGFDYEVERTVCRASDPNAYEFSPQYVDISELSTDQMIHCIEPYDFGDLIADLGLDGLLGENGSITQSSNKSKSISDSLLPAILMIGAIILIVLVGYFIFKNLNSNRQTVQFQPMPVPTAVPVTPLPIQVR</sequence>
<evidence type="ECO:0000256" key="2">
    <source>
        <dbReference type="ARBA" id="ARBA00008534"/>
    </source>
</evidence>
<comment type="similarity">
    <text evidence="2">Belongs to the baculoviridae E56 family.</text>
</comment>